<dbReference type="GO" id="GO:0000271">
    <property type="term" value="P:polysaccharide biosynthetic process"/>
    <property type="evidence" value="ECO:0007669"/>
    <property type="project" value="UniProtKB-KW"/>
</dbReference>
<dbReference type="PANTHER" id="PTHR24045">
    <property type="match status" value="1"/>
</dbReference>
<comment type="caution">
    <text evidence="8">The sequence shown here is derived from an EMBL/GenBank/DDBJ whole genome shotgun (WGS) entry which is preliminary data.</text>
</comment>
<evidence type="ECO:0000259" key="4">
    <source>
        <dbReference type="Pfam" id="PF11380"/>
    </source>
</evidence>
<dbReference type="InterPro" id="IPR031356">
    <property type="entry name" value="Stealth_CR4"/>
</dbReference>
<keyword evidence="9" id="KW-1185">Reference proteome</keyword>
<evidence type="ECO:0000259" key="7">
    <source>
        <dbReference type="Pfam" id="PF17103"/>
    </source>
</evidence>
<evidence type="ECO:0000259" key="5">
    <source>
        <dbReference type="Pfam" id="PF17101"/>
    </source>
</evidence>
<comment type="similarity">
    <text evidence="1">Belongs to the stealth family.</text>
</comment>
<dbReference type="InterPro" id="IPR047141">
    <property type="entry name" value="Stealth"/>
</dbReference>
<proteinExistence type="inferred from homology"/>
<sequence>MPSRIEALRERMLPARLREERAEQRRAAEAEAERRIRRERIEARRRALVESDAELRAVTVEGRAYYGRRVNHFRADEASAHNLALIGDALEHSAIPYFLVPGRSRTRHVIGMRLTDRKRLLETLRELYGSTALYAMEPGSDPMPADAVLYADGALPTSLKRRDAIRFGEILVGPADQILADLSYGCDVEFWRDGQKLLDDGERGAERIAALRSQAPTAVLAADALVAPRPNAVTDALPTEARIPASRTIEGRAYPTYTDLFQPRIDTVDFPIDVVYTWVDGADLELGARREAHRGRGSGASSIHPRETGVSRYTSHDELKYSLRSLEMYAPFIRNIHIVTDGQAPAWLNTDAPGIQVVDHKDIFSDPAVLPVFNSHAIETQLHHISGLSEHYLYLNDDVFLGRPVSAGHFFHGNGIAKLPFSPFQLGLGAPHGDDPAPNSAGKNVRALLRNTHARFTINKFMHTPHPQRRTVMEELEERFADDIARTSRSRFRSITDIAMTTSLHHHYAYLTGRAVPAKYRLRYIDVAGPNVTDALAELARSRSYDFFCLNDVNTPEAEQDRVTAELHTFLENYFPFPSRYER</sequence>
<feature type="domain" description="Stealth protein CR3 conserved region 3" evidence="6">
    <location>
        <begin position="462"/>
        <end position="510"/>
    </location>
</feature>
<dbReference type="Proteomes" id="UP000275401">
    <property type="component" value="Unassembled WGS sequence"/>
</dbReference>
<evidence type="ECO:0000259" key="6">
    <source>
        <dbReference type="Pfam" id="PF17102"/>
    </source>
</evidence>
<dbReference type="Pfam" id="PF17101">
    <property type="entry name" value="Stealth_CR1"/>
    <property type="match status" value="1"/>
</dbReference>
<dbReference type="AlphaFoldDB" id="A0A3M8W1G0"/>
<dbReference type="InterPro" id="IPR031358">
    <property type="entry name" value="Stealth_CR1"/>
</dbReference>
<keyword evidence="3" id="KW-0270">Exopolysaccharide synthesis</keyword>
<dbReference type="Pfam" id="PF17103">
    <property type="entry name" value="Stealth_CR4"/>
    <property type="match status" value="1"/>
</dbReference>
<gene>
    <name evidence="8" type="ORF">EEJ42_20930</name>
</gene>
<reference evidence="8 9" key="1">
    <citation type="submission" date="2018-11" db="EMBL/GenBank/DDBJ databases">
        <title>The Potential of Streptomyces as Biocontrol Agents against the Tomato grey mould, Botrytis cinerea (Gray mold) Frontiers in Microbiology.</title>
        <authorList>
            <person name="Li D."/>
        </authorList>
    </citation>
    <scope>NUCLEOTIDE SEQUENCE [LARGE SCALE GENOMIC DNA]</scope>
    <source>
        <strain evidence="8 9">NEAU-LD23</strain>
    </source>
</reference>
<evidence type="ECO:0000256" key="3">
    <source>
        <dbReference type="ARBA" id="ARBA00023169"/>
    </source>
</evidence>
<dbReference type="InterPro" id="IPR031357">
    <property type="entry name" value="Stealth_CR3"/>
</dbReference>
<evidence type="ECO:0000256" key="1">
    <source>
        <dbReference type="ARBA" id="ARBA00007583"/>
    </source>
</evidence>
<feature type="domain" description="Stealth protein CR4 conserved region 4" evidence="7">
    <location>
        <begin position="538"/>
        <end position="583"/>
    </location>
</feature>
<dbReference type="Pfam" id="PF11380">
    <property type="entry name" value="Stealth_CR2"/>
    <property type="match status" value="1"/>
</dbReference>
<feature type="domain" description="Stealth protein CR2 conserved region 2" evidence="4">
    <location>
        <begin position="312"/>
        <end position="417"/>
    </location>
</feature>
<keyword evidence="2 8" id="KW-0808">Transferase</keyword>
<evidence type="ECO:0000313" key="8">
    <source>
        <dbReference type="EMBL" id="RNG22325.1"/>
    </source>
</evidence>
<dbReference type="EMBL" id="RIBZ01000267">
    <property type="protein sequence ID" value="RNG22325.1"/>
    <property type="molecule type" value="Genomic_DNA"/>
</dbReference>
<dbReference type="PANTHER" id="PTHR24045:SF0">
    <property type="entry name" value="N-ACETYLGLUCOSAMINE-1-PHOSPHOTRANSFERASE SUBUNITS ALPHA_BETA"/>
    <property type="match status" value="1"/>
</dbReference>
<evidence type="ECO:0000313" key="9">
    <source>
        <dbReference type="Proteomes" id="UP000275401"/>
    </source>
</evidence>
<accession>A0A3M8W1G0</accession>
<name>A0A3M8W1G0_9ACTN</name>
<dbReference type="GO" id="GO:0016772">
    <property type="term" value="F:transferase activity, transferring phosphorus-containing groups"/>
    <property type="evidence" value="ECO:0007669"/>
    <property type="project" value="InterPro"/>
</dbReference>
<feature type="domain" description="Stealth protein CR1 conserved region 1" evidence="5">
    <location>
        <begin position="270"/>
        <end position="292"/>
    </location>
</feature>
<organism evidence="8 9">
    <name type="scientific">Streptomyces botrytidirepellens</name>
    <dbReference type="NCBI Taxonomy" id="2486417"/>
    <lineage>
        <taxon>Bacteria</taxon>
        <taxon>Bacillati</taxon>
        <taxon>Actinomycetota</taxon>
        <taxon>Actinomycetes</taxon>
        <taxon>Kitasatosporales</taxon>
        <taxon>Streptomycetaceae</taxon>
        <taxon>Streptomyces</taxon>
    </lineage>
</organism>
<dbReference type="InterPro" id="IPR021520">
    <property type="entry name" value="Stealth_CR2"/>
</dbReference>
<dbReference type="RefSeq" id="WP_123101755.1">
    <property type="nucleotide sequence ID" value="NZ_RIBZ01000267.1"/>
</dbReference>
<protein>
    <submittedName>
        <fullName evidence="8">Sugar phosphotransferase</fullName>
    </submittedName>
</protein>
<evidence type="ECO:0000256" key="2">
    <source>
        <dbReference type="ARBA" id="ARBA00022679"/>
    </source>
</evidence>
<dbReference type="Pfam" id="PF17102">
    <property type="entry name" value="Stealth_CR3"/>
    <property type="match status" value="1"/>
</dbReference>